<dbReference type="Pfam" id="PF00571">
    <property type="entry name" value="CBS"/>
    <property type="match status" value="2"/>
</dbReference>
<evidence type="ECO:0000313" key="5">
    <source>
        <dbReference type="Proteomes" id="UP000555546"/>
    </source>
</evidence>
<dbReference type="SMART" id="SM00116">
    <property type="entry name" value="CBS"/>
    <property type="match status" value="2"/>
</dbReference>
<accession>A0A7W9EKF3</accession>
<comment type="caution">
    <text evidence="4">The sequence shown here is derived from an EMBL/GenBank/DDBJ whole genome shotgun (WGS) entry which is preliminary data.</text>
</comment>
<keyword evidence="1 2" id="KW-0129">CBS domain</keyword>
<reference evidence="4 5" key="1">
    <citation type="submission" date="2020-08" db="EMBL/GenBank/DDBJ databases">
        <title>Genomic Encyclopedia of Type Strains, Phase IV (KMG-IV): sequencing the most valuable type-strain genomes for metagenomic binning, comparative biology and taxonomic classification.</title>
        <authorList>
            <person name="Goeker M."/>
        </authorList>
    </citation>
    <scope>NUCLEOTIDE SEQUENCE [LARGE SCALE GENOMIC DNA]</scope>
    <source>
        <strain evidence="4 5">DSM 26944</strain>
    </source>
</reference>
<evidence type="ECO:0000256" key="2">
    <source>
        <dbReference type="PROSITE-ProRule" id="PRU00703"/>
    </source>
</evidence>
<dbReference type="AlphaFoldDB" id="A0A7W9EKF3"/>
<dbReference type="PANTHER" id="PTHR43080:SF2">
    <property type="entry name" value="CBS DOMAIN-CONTAINING PROTEIN"/>
    <property type="match status" value="1"/>
</dbReference>
<dbReference type="Proteomes" id="UP000555546">
    <property type="component" value="Unassembled WGS sequence"/>
</dbReference>
<sequence>MFADNIHALTSARLAVIDIDEDIQAAALVLSRPGIGLVVVCSTDGCMQGVLSKSNIVRHTARSASTAFPASQLMIRPIVKCRPQDDLHDVWKIMCERGLQNMPVVDERDVPTGIVNIRDTLKSLLEQEEMQEQMLFNYVAGIGYR</sequence>
<name>A0A7W9EKF3_9HYPH</name>
<proteinExistence type="predicted"/>
<dbReference type="PANTHER" id="PTHR43080">
    <property type="entry name" value="CBS DOMAIN-CONTAINING PROTEIN CBSX3, MITOCHONDRIAL"/>
    <property type="match status" value="1"/>
</dbReference>
<dbReference type="RefSeq" id="WP_183649071.1">
    <property type="nucleotide sequence ID" value="NZ_JACIJG010000003.1"/>
</dbReference>
<dbReference type="SUPFAM" id="SSF54631">
    <property type="entry name" value="CBS-domain pair"/>
    <property type="match status" value="1"/>
</dbReference>
<keyword evidence="5" id="KW-1185">Reference proteome</keyword>
<dbReference type="PROSITE" id="PS51371">
    <property type="entry name" value="CBS"/>
    <property type="match status" value="1"/>
</dbReference>
<dbReference type="InterPro" id="IPR046342">
    <property type="entry name" value="CBS_dom_sf"/>
</dbReference>
<dbReference type="InterPro" id="IPR000644">
    <property type="entry name" value="CBS_dom"/>
</dbReference>
<feature type="domain" description="CBS" evidence="3">
    <location>
        <begin position="74"/>
        <end position="130"/>
    </location>
</feature>
<organism evidence="4 5">
    <name type="scientific">Brucella daejeonensis</name>
    <dbReference type="NCBI Taxonomy" id="659015"/>
    <lineage>
        <taxon>Bacteria</taxon>
        <taxon>Pseudomonadati</taxon>
        <taxon>Pseudomonadota</taxon>
        <taxon>Alphaproteobacteria</taxon>
        <taxon>Hyphomicrobiales</taxon>
        <taxon>Brucellaceae</taxon>
        <taxon>Brucella/Ochrobactrum group</taxon>
        <taxon>Brucella</taxon>
    </lineage>
</organism>
<evidence type="ECO:0000313" key="4">
    <source>
        <dbReference type="EMBL" id="MBB5701233.1"/>
    </source>
</evidence>
<dbReference type="InterPro" id="IPR051257">
    <property type="entry name" value="Diverse_CBS-Domain"/>
</dbReference>
<gene>
    <name evidence="4" type="ORF">FHS76_001082</name>
</gene>
<dbReference type="Gene3D" id="3.10.580.10">
    <property type="entry name" value="CBS-domain"/>
    <property type="match status" value="1"/>
</dbReference>
<evidence type="ECO:0000256" key="1">
    <source>
        <dbReference type="ARBA" id="ARBA00023122"/>
    </source>
</evidence>
<evidence type="ECO:0000259" key="3">
    <source>
        <dbReference type="PROSITE" id="PS51371"/>
    </source>
</evidence>
<protein>
    <submittedName>
        <fullName evidence="4">CBS domain-containing protein</fullName>
    </submittedName>
</protein>
<dbReference type="EMBL" id="JACIJG010000003">
    <property type="protein sequence ID" value="MBB5701233.1"/>
    <property type="molecule type" value="Genomic_DNA"/>
</dbReference>